<evidence type="ECO:0000256" key="1">
    <source>
        <dbReference type="SAM" id="MobiDB-lite"/>
    </source>
</evidence>
<dbReference type="Proteomes" id="UP000830671">
    <property type="component" value="Chromosome 5"/>
</dbReference>
<protein>
    <submittedName>
        <fullName evidence="2">Uncharacterized protein</fullName>
    </submittedName>
</protein>
<feature type="compositionally biased region" description="Polar residues" evidence="1">
    <location>
        <begin position="398"/>
        <end position="412"/>
    </location>
</feature>
<dbReference type="KEGG" id="clup:CLUP02_11428"/>
<reference evidence="2" key="1">
    <citation type="journal article" date="2021" name="Mol. Plant Microbe Interact.">
        <title>Complete Genome Sequence of the Plant-Pathogenic Fungus Colletotrichum lupini.</title>
        <authorList>
            <person name="Baroncelli R."/>
            <person name="Pensec F."/>
            <person name="Da Lio D."/>
            <person name="Boufleur T."/>
            <person name="Vicente I."/>
            <person name="Sarrocco S."/>
            <person name="Picot A."/>
            <person name="Baraldi E."/>
            <person name="Sukno S."/>
            <person name="Thon M."/>
            <person name="Le Floch G."/>
        </authorList>
    </citation>
    <scope>NUCLEOTIDE SEQUENCE</scope>
    <source>
        <strain evidence="2">IMI 504893</strain>
    </source>
</reference>
<feature type="compositionally biased region" description="Basic and acidic residues" evidence="1">
    <location>
        <begin position="320"/>
        <end position="329"/>
    </location>
</feature>
<organism evidence="2 3">
    <name type="scientific">Colletotrichum lupini</name>
    <dbReference type="NCBI Taxonomy" id="145971"/>
    <lineage>
        <taxon>Eukaryota</taxon>
        <taxon>Fungi</taxon>
        <taxon>Dikarya</taxon>
        <taxon>Ascomycota</taxon>
        <taxon>Pezizomycotina</taxon>
        <taxon>Sordariomycetes</taxon>
        <taxon>Hypocreomycetidae</taxon>
        <taxon>Glomerellales</taxon>
        <taxon>Glomerellaceae</taxon>
        <taxon>Colletotrichum</taxon>
        <taxon>Colletotrichum acutatum species complex</taxon>
    </lineage>
</organism>
<name>A0A9Q8WJR2_9PEZI</name>
<proteinExistence type="predicted"/>
<sequence>MVGVADLLLRGLPFADLASTISGSRASLASRGDDDMTKRNGIDKQVFDTLRDWRGFLSDPGFGGNFQVEPRNGRSFADSASFLVGRAKPSLAVKVLCAFGARKRPLGVGCFVANLVRRLDGDRDSNDGPLSSTLLSLYAHLTLSSESLPSFRIDSSVPCLEGLGHTDTHFGKPSSNGSDLETIEFWEPNDGNSKRGSHASFSRAHMTKEGLMKQSSPTFSFLHGCPSSRFLACLSVDGEGTGGGIASIWSRYSTGTTSSGPQANIQPLFAPAPFVISCFYSELVKFMFLKAPSEARPRGFGMSPLKDSRECPSPGSLPKWWEEREEQKEGLGVGETGDRRGTRGMVGCVGLHEMGLGGRPIWPQHTTPPYAVHPTSHSRYHFLDSSPPMSHGNRTDSRTTLNGGHQSLNMSL</sequence>
<accession>A0A9Q8WJR2</accession>
<feature type="region of interest" description="Disordered" evidence="1">
    <location>
        <begin position="300"/>
        <end position="342"/>
    </location>
</feature>
<feature type="region of interest" description="Disordered" evidence="1">
    <location>
        <begin position="367"/>
        <end position="412"/>
    </location>
</feature>
<gene>
    <name evidence="2" type="ORF">CLUP02_11428</name>
</gene>
<dbReference type="EMBL" id="CP019477">
    <property type="protein sequence ID" value="UQC85929.1"/>
    <property type="molecule type" value="Genomic_DNA"/>
</dbReference>
<dbReference type="AlphaFoldDB" id="A0A9Q8WJR2"/>
<keyword evidence="3" id="KW-1185">Reference proteome</keyword>
<dbReference type="GeneID" id="73345406"/>
<evidence type="ECO:0000313" key="2">
    <source>
        <dbReference type="EMBL" id="UQC85929.1"/>
    </source>
</evidence>
<evidence type="ECO:0000313" key="3">
    <source>
        <dbReference type="Proteomes" id="UP000830671"/>
    </source>
</evidence>
<dbReference type="RefSeq" id="XP_049147541.1">
    <property type="nucleotide sequence ID" value="XM_049290396.1"/>
</dbReference>